<name>A0A7D9EG38_PARCT</name>
<dbReference type="Pfam" id="PF04427">
    <property type="entry name" value="Brix"/>
    <property type="match status" value="1"/>
</dbReference>
<evidence type="ECO:0000313" key="8">
    <source>
        <dbReference type="Proteomes" id="UP001152795"/>
    </source>
</evidence>
<dbReference type="PROSITE" id="PS50833">
    <property type="entry name" value="BRIX"/>
    <property type="match status" value="1"/>
</dbReference>
<evidence type="ECO:0000256" key="1">
    <source>
        <dbReference type="ARBA" id="ARBA00003439"/>
    </source>
</evidence>
<dbReference type="GO" id="GO:0019843">
    <property type="term" value="F:rRNA binding"/>
    <property type="evidence" value="ECO:0007669"/>
    <property type="project" value="InterPro"/>
</dbReference>
<keyword evidence="6" id="KW-0539">Nucleus</keyword>
<sequence length="375" mass="43907">MEGCKIVCEVIAPKAGDELLQSCVQLPKQETENVSDELITLMQAHKNAPTRNLKTQILSLYAYQYSAKKLKKLHEPYERITDWQVKRARAHASTSREHEFHEMKLQYFEELVRLGFHSQRDLLFFNFRARHLMNDLQTLMPHSKSDSKLDRKDKLFVVNEVCEMKNCNKCIFFEMRKKSDLFMWISCTPHGPSAKFLVENVHTMDELKLTGNCLKGSRPLLSFDKSFDLTPHNLLLKEMFTQIFGTPNLHPKSKPFYDHVMCFTIDDNRIWYRHYQIIQDGSLLEIGPRFVLNLVRIFEGSFGGATLYENPNYVSPNEHRRMLRLDAGQRYRNKTMAKNALANKREAIKDIPEDEVEAVFHTITQQEINMAKNRT</sequence>
<evidence type="ECO:0000256" key="5">
    <source>
        <dbReference type="ARBA" id="ARBA00022517"/>
    </source>
</evidence>
<evidence type="ECO:0000256" key="6">
    <source>
        <dbReference type="ARBA" id="ARBA00023242"/>
    </source>
</evidence>
<accession>A0A7D9EG38</accession>
<dbReference type="GO" id="GO:0006364">
    <property type="term" value="P:rRNA processing"/>
    <property type="evidence" value="ECO:0007669"/>
    <property type="project" value="InterPro"/>
</dbReference>
<comment type="function">
    <text evidence="1">Required for biogenesis of the 60S ribosomal subunit.</text>
</comment>
<proteinExistence type="inferred from homology"/>
<protein>
    <recommendedName>
        <fullName evidence="4">Ribosome biogenesis protein BRX1 homolog</fullName>
    </recommendedName>
</protein>
<dbReference type="GO" id="GO:0000027">
    <property type="term" value="P:ribosomal large subunit assembly"/>
    <property type="evidence" value="ECO:0007669"/>
    <property type="project" value="TreeGrafter"/>
</dbReference>
<comment type="subcellular location">
    <subcellularLocation>
        <location evidence="2">Nucleus</location>
        <location evidence="2">Nucleolus</location>
    </subcellularLocation>
</comment>
<dbReference type="SUPFAM" id="SSF52954">
    <property type="entry name" value="Class II aaRS ABD-related"/>
    <property type="match status" value="1"/>
</dbReference>
<dbReference type="PANTHER" id="PTHR13634">
    <property type="entry name" value="RIBOSOME BIOGENESIS PROTEIN BRIX"/>
    <property type="match status" value="1"/>
</dbReference>
<keyword evidence="5" id="KW-0690">Ribosome biogenesis</keyword>
<reference evidence="7" key="1">
    <citation type="submission" date="2020-04" db="EMBL/GenBank/DDBJ databases">
        <authorList>
            <person name="Alioto T."/>
            <person name="Alioto T."/>
            <person name="Gomez Garrido J."/>
        </authorList>
    </citation>
    <scope>NUCLEOTIDE SEQUENCE</scope>
    <source>
        <strain evidence="7">A484AB</strain>
    </source>
</reference>
<dbReference type="InterPro" id="IPR007109">
    <property type="entry name" value="Brix"/>
</dbReference>
<dbReference type="GO" id="GO:0005730">
    <property type="term" value="C:nucleolus"/>
    <property type="evidence" value="ECO:0007669"/>
    <property type="project" value="UniProtKB-SubCell"/>
</dbReference>
<evidence type="ECO:0000256" key="4">
    <source>
        <dbReference type="ARBA" id="ARBA00020522"/>
    </source>
</evidence>
<dbReference type="OrthoDB" id="1638493at2759"/>
<evidence type="ECO:0000313" key="7">
    <source>
        <dbReference type="EMBL" id="CAB4007306.1"/>
    </source>
</evidence>
<dbReference type="Proteomes" id="UP001152795">
    <property type="component" value="Unassembled WGS sequence"/>
</dbReference>
<dbReference type="SMART" id="SM00879">
    <property type="entry name" value="Brix"/>
    <property type="match status" value="1"/>
</dbReference>
<organism evidence="7 8">
    <name type="scientific">Paramuricea clavata</name>
    <name type="common">Red gorgonian</name>
    <name type="synonym">Violescent sea-whip</name>
    <dbReference type="NCBI Taxonomy" id="317549"/>
    <lineage>
        <taxon>Eukaryota</taxon>
        <taxon>Metazoa</taxon>
        <taxon>Cnidaria</taxon>
        <taxon>Anthozoa</taxon>
        <taxon>Octocorallia</taxon>
        <taxon>Malacalcyonacea</taxon>
        <taxon>Plexauridae</taxon>
        <taxon>Paramuricea</taxon>
    </lineage>
</organism>
<evidence type="ECO:0000256" key="3">
    <source>
        <dbReference type="ARBA" id="ARBA00006369"/>
    </source>
</evidence>
<evidence type="ECO:0000256" key="2">
    <source>
        <dbReference type="ARBA" id="ARBA00004604"/>
    </source>
</evidence>
<dbReference type="AlphaFoldDB" id="A0A7D9EG38"/>
<dbReference type="EMBL" id="CACRXK020005760">
    <property type="protein sequence ID" value="CAB4007306.1"/>
    <property type="molecule type" value="Genomic_DNA"/>
</dbReference>
<gene>
    <name evidence="7" type="ORF">PACLA_8A082678</name>
</gene>
<dbReference type="InterPro" id="IPR026532">
    <property type="entry name" value="BRX1"/>
</dbReference>
<dbReference type="PANTHER" id="PTHR13634:SF0">
    <property type="entry name" value="RIBOSOME BIOGENESIS PROTEIN BRX1 HOMOLOG"/>
    <property type="match status" value="1"/>
</dbReference>
<comment type="caution">
    <text evidence="7">The sequence shown here is derived from an EMBL/GenBank/DDBJ whole genome shotgun (WGS) entry which is preliminary data.</text>
</comment>
<keyword evidence="8" id="KW-1185">Reference proteome</keyword>
<comment type="similarity">
    <text evidence="3">Belongs to the BRX1 family.</text>
</comment>